<comment type="caution">
    <text evidence="1">The sequence shown here is derived from an EMBL/GenBank/DDBJ whole genome shotgun (WGS) entry which is preliminary data.</text>
</comment>
<dbReference type="Proteomes" id="UP001311232">
    <property type="component" value="Unassembled WGS sequence"/>
</dbReference>
<evidence type="ECO:0000313" key="1">
    <source>
        <dbReference type="EMBL" id="KAK5610420.1"/>
    </source>
</evidence>
<organism evidence="1 2">
    <name type="scientific">Crenichthys baileyi</name>
    <name type="common">White River springfish</name>
    <dbReference type="NCBI Taxonomy" id="28760"/>
    <lineage>
        <taxon>Eukaryota</taxon>
        <taxon>Metazoa</taxon>
        <taxon>Chordata</taxon>
        <taxon>Craniata</taxon>
        <taxon>Vertebrata</taxon>
        <taxon>Euteleostomi</taxon>
        <taxon>Actinopterygii</taxon>
        <taxon>Neopterygii</taxon>
        <taxon>Teleostei</taxon>
        <taxon>Neoteleostei</taxon>
        <taxon>Acanthomorphata</taxon>
        <taxon>Ovalentaria</taxon>
        <taxon>Atherinomorphae</taxon>
        <taxon>Cyprinodontiformes</taxon>
        <taxon>Goodeidae</taxon>
        <taxon>Crenichthys</taxon>
    </lineage>
</organism>
<dbReference type="AlphaFoldDB" id="A0AAV9RNB3"/>
<dbReference type="EMBL" id="JAHHUM010001573">
    <property type="protein sequence ID" value="KAK5610420.1"/>
    <property type="molecule type" value="Genomic_DNA"/>
</dbReference>
<proteinExistence type="predicted"/>
<dbReference type="InterPro" id="IPR015943">
    <property type="entry name" value="WD40/YVTN_repeat-like_dom_sf"/>
</dbReference>
<name>A0AAV9RNB3_9TELE</name>
<dbReference type="Gene3D" id="2.130.10.10">
    <property type="entry name" value="YVTN repeat-like/Quinoprotein amine dehydrogenase"/>
    <property type="match status" value="1"/>
</dbReference>
<reference evidence="1 2" key="1">
    <citation type="submission" date="2021-06" db="EMBL/GenBank/DDBJ databases">
        <authorList>
            <person name="Palmer J.M."/>
        </authorList>
    </citation>
    <scope>NUCLEOTIDE SEQUENCE [LARGE SCALE GENOMIC DNA]</scope>
    <source>
        <strain evidence="1 2">MEX-2019</strain>
        <tissue evidence="1">Muscle</tissue>
    </source>
</reference>
<keyword evidence="2" id="KW-1185">Reference proteome</keyword>
<sequence>MGFTYVLSSTPGSVPQGQLQIRIDGPPHGGVQYETISVIKDGSPILRDMAFSLDRNFLYVMSERQAVAEHMALGDGGEQRRDDIKQEPRQIWLQLRFRLVITKKPSVFGTVGKGENRVSRGEADMRLEERNIEIEDGSVICAKQGHTPESGLLLPPALTPASE</sequence>
<accession>A0AAV9RNB3</accession>
<gene>
    <name evidence="1" type="ORF">CRENBAI_005042</name>
</gene>
<protein>
    <submittedName>
        <fullName evidence="1">Uncharacterized protein</fullName>
    </submittedName>
</protein>
<evidence type="ECO:0000313" key="2">
    <source>
        <dbReference type="Proteomes" id="UP001311232"/>
    </source>
</evidence>